<evidence type="ECO:0000256" key="1">
    <source>
        <dbReference type="ARBA" id="ARBA00006271"/>
    </source>
</evidence>
<dbReference type="GO" id="GO:0005524">
    <property type="term" value="F:ATP binding"/>
    <property type="evidence" value="ECO:0007669"/>
    <property type="project" value="InterPro"/>
</dbReference>
<dbReference type="GO" id="GO:0005634">
    <property type="term" value="C:nucleus"/>
    <property type="evidence" value="ECO:0007669"/>
    <property type="project" value="TreeGrafter"/>
</dbReference>
<dbReference type="AlphaFoldDB" id="A0AAV2ZBQ8"/>
<sequence>MFQIMVSSKRARAFRLFASVIAEQIGYQLDGYSRVYMKSVERVVLNGFMHIDSRSLESLQIFCDDPHPSLVKGSGRSKEGFSLFGLLNQTATVGGHKMLQKWMLAPLVDRGLIDERLDAVDFMLRSEHEALRQQQSLLLKQVGDLGGVFRRIKTRSASVRDWCSLYNTAEAFLQMHARFELDRNSTGDLPALISNSVRSGNPLQLSATLRNVIDFEESRSEKEVIVRSGVSDALDQARDKYQDLDNILTEIAYQIQEVHPTIAPVTVQYIPQVGYVVCCDSATTIPEFVFQFQEDDTTFFYKDSCCRDLDDSIGDVFGMLVVWFLLA</sequence>
<organism evidence="3 4">
    <name type="scientific">Lagenidium giganteum</name>
    <dbReference type="NCBI Taxonomy" id="4803"/>
    <lineage>
        <taxon>Eukaryota</taxon>
        <taxon>Sar</taxon>
        <taxon>Stramenopiles</taxon>
        <taxon>Oomycota</taxon>
        <taxon>Peronosporomycetes</taxon>
        <taxon>Pythiales</taxon>
        <taxon>Pythiaceae</taxon>
    </lineage>
</organism>
<dbReference type="SUPFAM" id="SSF48334">
    <property type="entry name" value="DNA repair protein MutS, domain III"/>
    <property type="match status" value="1"/>
</dbReference>
<dbReference type="GO" id="GO:0006298">
    <property type="term" value="P:mismatch repair"/>
    <property type="evidence" value="ECO:0007669"/>
    <property type="project" value="InterPro"/>
</dbReference>
<dbReference type="InterPro" id="IPR045076">
    <property type="entry name" value="MutS"/>
</dbReference>
<dbReference type="GO" id="GO:0051026">
    <property type="term" value="P:chiasma assembly"/>
    <property type="evidence" value="ECO:0007669"/>
    <property type="project" value="TreeGrafter"/>
</dbReference>
<dbReference type="SMART" id="SM00533">
    <property type="entry name" value="MUTSd"/>
    <property type="match status" value="1"/>
</dbReference>
<comment type="similarity">
    <text evidence="1">Belongs to the DNA mismatch repair MutS family.</text>
</comment>
<evidence type="ECO:0000259" key="2">
    <source>
        <dbReference type="SMART" id="SM00533"/>
    </source>
</evidence>
<feature type="domain" description="DNA mismatch repair protein MutS core" evidence="2">
    <location>
        <begin position="78"/>
        <end position="324"/>
    </location>
</feature>
<dbReference type="PANTHER" id="PTHR11361:SF20">
    <property type="entry name" value="MUTS PROTEIN HOMOLOG 5"/>
    <property type="match status" value="1"/>
</dbReference>
<reference evidence="3" key="2">
    <citation type="journal article" date="2023" name="Microbiol Resour">
        <title>Decontamination and Annotation of the Draft Genome Sequence of the Oomycete Lagenidium giganteum ARSEF 373.</title>
        <authorList>
            <person name="Morgan W.R."/>
            <person name="Tartar A."/>
        </authorList>
    </citation>
    <scope>NUCLEOTIDE SEQUENCE</scope>
    <source>
        <strain evidence="3">ARSEF 373</strain>
    </source>
</reference>
<evidence type="ECO:0000313" key="4">
    <source>
        <dbReference type="Proteomes" id="UP001146120"/>
    </source>
</evidence>
<accession>A0AAV2ZBQ8</accession>
<reference evidence="3" key="1">
    <citation type="submission" date="2022-11" db="EMBL/GenBank/DDBJ databases">
        <authorList>
            <person name="Morgan W.R."/>
            <person name="Tartar A."/>
        </authorList>
    </citation>
    <scope>NUCLEOTIDE SEQUENCE</scope>
    <source>
        <strain evidence="3">ARSEF 373</strain>
    </source>
</reference>
<dbReference type="Gene3D" id="1.10.1420.10">
    <property type="match status" value="1"/>
</dbReference>
<dbReference type="InterPro" id="IPR007696">
    <property type="entry name" value="DNA_mismatch_repair_MutS_core"/>
</dbReference>
<protein>
    <recommendedName>
        <fullName evidence="2">DNA mismatch repair protein MutS core domain-containing protein</fullName>
    </recommendedName>
</protein>
<gene>
    <name evidence="3" type="ORF">N0F65_004300</name>
</gene>
<evidence type="ECO:0000313" key="3">
    <source>
        <dbReference type="EMBL" id="DBA04192.1"/>
    </source>
</evidence>
<keyword evidence="4" id="KW-1185">Reference proteome</keyword>
<dbReference type="Proteomes" id="UP001146120">
    <property type="component" value="Unassembled WGS sequence"/>
</dbReference>
<dbReference type="GO" id="GO:0030983">
    <property type="term" value="F:mismatched DNA binding"/>
    <property type="evidence" value="ECO:0007669"/>
    <property type="project" value="InterPro"/>
</dbReference>
<dbReference type="GO" id="GO:0140664">
    <property type="term" value="F:ATP-dependent DNA damage sensor activity"/>
    <property type="evidence" value="ECO:0007669"/>
    <property type="project" value="InterPro"/>
</dbReference>
<name>A0AAV2ZBQ8_9STRA</name>
<dbReference type="InterPro" id="IPR036187">
    <property type="entry name" value="DNA_mismatch_repair_MutS_sf"/>
</dbReference>
<dbReference type="EMBL" id="DAKRPA010000011">
    <property type="protein sequence ID" value="DBA04192.1"/>
    <property type="molecule type" value="Genomic_DNA"/>
</dbReference>
<comment type="caution">
    <text evidence="3">The sequence shown here is derived from an EMBL/GenBank/DDBJ whole genome shotgun (WGS) entry which is preliminary data.</text>
</comment>
<proteinExistence type="inferred from homology"/>
<dbReference type="PANTHER" id="PTHR11361">
    <property type="entry name" value="DNA MISMATCH REPAIR PROTEIN MUTS FAMILY MEMBER"/>
    <property type="match status" value="1"/>
</dbReference>
<dbReference type="Pfam" id="PF05192">
    <property type="entry name" value="MutS_III"/>
    <property type="match status" value="1"/>
</dbReference>